<dbReference type="InterPro" id="IPR029032">
    <property type="entry name" value="AhpD-like"/>
</dbReference>
<dbReference type="InterPro" id="IPR003779">
    <property type="entry name" value="CMD-like"/>
</dbReference>
<comment type="caution">
    <text evidence="2">The sequence shown here is derived from an EMBL/GenBank/DDBJ whole genome shotgun (WGS) entry which is preliminary data.</text>
</comment>
<name>A0A965ZDL6_9SPHI</name>
<gene>
    <name evidence="2" type="ORF">GSY63_07050</name>
</gene>
<sequence>MEQRLNYQDFPAGLGDGLIKTDVALKNSGIDFKLLELIKLRASQLNKCAFCIDMHFKEAKHLGEDEVRLYSLSAWEECPFYTDSERAALRFTEVLTNASTNDVSDLLYAQLLSHFSKSEIAVLTVAISQINVWNRINKTIRSVPGNHVVGRH</sequence>
<evidence type="ECO:0000313" key="2">
    <source>
        <dbReference type="EMBL" id="NCD69108.1"/>
    </source>
</evidence>
<accession>A0A965ZDL6</accession>
<dbReference type="EMBL" id="WWEO01000040">
    <property type="protein sequence ID" value="NCD69108.1"/>
    <property type="molecule type" value="Genomic_DNA"/>
</dbReference>
<dbReference type="PANTHER" id="PTHR34846">
    <property type="entry name" value="4-CARBOXYMUCONOLACTONE DECARBOXYLASE FAMILY PROTEIN (AFU_ORTHOLOGUE AFUA_6G11590)"/>
    <property type="match status" value="1"/>
</dbReference>
<dbReference type="PANTHER" id="PTHR34846:SF10">
    <property type="entry name" value="CYTOPLASMIC PROTEIN"/>
    <property type="match status" value="1"/>
</dbReference>
<dbReference type="Proteomes" id="UP000638732">
    <property type="component" value="Unassembled WGS sequence"/>
</dbReference>
<reference evidence="2" key="1">
    <citation type="submission" date="2020-01" db="EMBL/GenBank/DDBJ databases">
        <authorList>
            <person name="Seo Y.L."/>
        </authorList>
    </citation>
    <scope>NUCLEOTIDE SEQUENCE</scope>
    <source>
        <strain evidence="2">R11</strain>
    </source>
</reference>
<dbReference type="InterPro" id="IPR004675">
    <property type="entry name" value="AhpD_core"/>
</dbReference>
<feature type="domain" description="Carboxymuconolactone decarboxylase-like" evidence="1">
    <location>
        <begin position="24"/>
        <end position="93"/>
    </location>
</feature>
<dbReference type="RefSeq" id="WP_166585087.1">
    <property type="nucleotide sequence ID" value="NZ_WWEO01000040.1"/>
</dbReference>
<dbReference type="Pfam" id="PF02627">
    <property type="entry name" value="CMD"/>
    <property type="match status" value="1"/>
</dbReference>
<reference evidence="2" key="2">
    <citation type="submission" date="2020-10" db="EMBL/GenBank/DDBJ databases">
        <title>Mucilaginibacter sp. nov., isolated from soil.</title>
        <authorList>
            <person name="Jeon C.O."/>
        </authorList>
    </citation>
    <scope>NUCLEOTIDE SEQUENCE</scope>
    <source>
        <strain evidence="2">R11</strain>
    </source>
</reference>
<evidence type="ECO:0000259" key="1">
    <source>
        <dbReference type="Pfam" id="PF02627"/>
    </source>
</evidence>
<dbReference type="SUPFAM" id="SSF69118">
    <property type="entry name" value="AhpD-like"/>
    <property type="match status" value="1"/>
</dbReference>
<evidence type="ECO:0000313" key="3">
    <source>
        <dbReference type="Proteomes" id="UP000638732"/>
    </source>
</evidence>
<organism evidence="2 3">
    <name type="scientific">Mucilaginibacter agri</name>
    <dbReference type="NCBI Taxonomy" id="2695265"/>
    <lineage>
        <taxon>Bacteria</taxon>
        <taxon>Pseudomonadati</taxon>
        <taxon>Bacteroidota</taxon>
        <taxon>Sphingobacteriia</taxon>
        <taxon>Sphingobacteriales</taxon>
        <taxon>Sphingobacteriaceae</taxon>
        <taxon>Mucilaginibacter</taxon>
    </lineage>
</organism>
<dbReference type="Gene3D" id="1.20.1290.10">
    <property type="entry name" value="AhpD-like"/>
    <property type="match status" value="1"/>
</dbReference>
<protein>
    <submittedName>
        <fullName evidence="2">Carboxymuconolactone decarboxylase family protein</fullName>
    </submittedName>
</protein>
<dbReference type="GO" id="GO:0051920">
    <property type="term" value="F:peroxiredoxin activity"/>
    <property type="evidence" value="ECO:0007669"/>
    <property type="project" value="InterPro"/>
</dbReference>
<dbReference type="NCBIfam" id="TIGR00778">
    <property type="entry name" value="ahpD_dom"/>
    <property type="match status" value="1"/>
</dbReference>
<keyword evidence="3" id="KW-1185">Reference proteome</keyword>
<dbReference type="AlphaFoldDB" id="A0A965ZDL6"/>
<proteinExistence type="predicted"/>